<proteinExistence type="predicted"/>
<protein>
    <submittedName>
        <fullName evidence="1">Uncharacterized protein</fullName>
    </submittedName>
</protein>
<dbReference type="GeneID" id="30962601"/>
<organism evidence="1 2">
    <name type="scientific">Ascoidea rubescens DSM 1968</name>
    <dbReference type="NCBI Taxonomy" id="1344418"/>
    <lineage>
        <taxon>Eukaryota</taxon>
        <taxon>Fungi</taxon>
        <taxon>Dikarya</taxon>
        <taxon>Ascomycota</taxon>
        <taxon>Saccharomycotina</taxon>
        <taxon>Saccharomycetes</taxon>
        <taxon>Ascoideaceae</taxon>
        <taxon>Ascoidea</taxon>
    </lineage>
</organism>
<accession>A0A1D2VN91</accession>
<dbReference type="InParanoid" id="A0A1D2VN91"/>
<reference evidence="2" key="1">
    <citation type="submission" date="2016-05" db="EMBL/GenBank/DDBJ databases">
        <title>Comparative genomics of biotechnologically important yeasts.</title>
        <authorList>
            <consortium name="DOE Joint Genome Institute"/>
            <person name="Riley R."/>
            <person name="Haridas S."/>
            <person name="Wolfe K.H."/>
            <person name="Lopes M.R."/>
            <person name="Hittinger C.T."/>
            <person name="Goker M."/>
            <person name="Salamov A."/>
            <person name="Wisecaver J."/>
            <person name="Long T.M."/>
            <person name="Aerts A.L."/>
            <person name="Barry K."/>
            <person name="Choi C."/>
            <person name="Clum A."/>
            <person name="Coughlan A.Y."/>
            <person name="Deshpande S."/>
            <person name="Douglass A.P."/>
            <person name="Hanson S.J."/>
            <person name="Klenk H.-P."/>
            <person name="Labutti K."/>
            <person name="Lapidus A."/>
            <person name="Lindquist E."/>
            <person name="Lipzen A."/>
            <person name="Meier-Kolthoff J.P."/>
            <person name="Ohm R.A."/>
            <person name="Otillar R.P."/>
            <person name="Pangilinan J."/>
            <person name="Peng Y."/>
            <person name="Rokas A."/>
            <person name="Rosa C.A."/>
            <person name="Scheuner C."/>
            <person name="Sibirny A.A."/>
            <person name="Slot J.C."/>
            <person name="Stielow J.B."/>
            <person name="Sun H."/>
            <person name="Kurtzman C.P."/>
            <person name="Blackwell M."/>
            <person name="Grigoriev I.V."/>
            <person name="Jeffries T.W."/>
        </authorList>
    </citation>
    <scope>NUCLEOTIDE SEQUENCE [LARGE SCALE GENOMIC DNA]</scope>
    <source>
        <strain evidence="2">DSM 1968</strain>
    </source>
</reference>
<dbReference type="EMBL" id="KV454476">
    <property type="protein sequence ID" value="ODV63078.1"/>
    <property type="molecule type" value="Genomic_DNA"/>
</dbReference>
<dbReference type="AlphaFoldDB" id="A0A1D2VN91"/>
<evidence type="ECO:0000313" key="2">
    <source>
        <dbReference type="Proteomes" id="UP000095038"/>
    </source>
</evidence>
<gene>
    <name evidence="1" type="ORF">ASCRUDRAFT_126993</name>
</gene>
<keyword evidence="2" id="KW-1185">Reference proteome</keyword>
<dbReference type="Proteomes" id="UP000095038">
    <property type="component" value="Unassembled WGS sequence"/>
</dbReference>
<name>A0A1D2VN91_9ASCO</name>
<evidence type="ECO:0000313" key="1">
    <source>
        <dbReference type="EMBL" id="ODV63078.1"/>
    </source>
</evidence>
<dbReference type="RefSeq" id="XP_020049385.1">
    <property type="nucleotide sequence ID" value="XM_020188965.1"/>
</dbReference>
<sequence length="110" mass="12945">MRSLPPQRVSKRRAIGRFLLSVILSILNWENKMELLINTNQEQNNMGSCALYQTKYHSIRARLRRRLRKHLQSVVPCSRSKMVQLMLRLGLDLVRPQWSSFYGQESRFGG</sequence>